<gene>
    <name evidence="10" type="primary">LOC110735153</name>
</gene>
<dbReference type="OMA" id="ANTWHIS"/>
<dbReference type="SUPFAM" id="SSF54211">
    <property type="entry name" value="Ribosomal protein S5 domain 2-like"/>
    <property type="match status" value="1"/>
</dbReference>
<evidence type="ECO:0000259" key="9">
    <source>
        <dbReference type="Pfam" id="PF03725"/>
    </source>
</evidence>
<keyword evidence="6" id="KW-0539">Nucleus</keyword>
<dbReference type="SMR" id="A0A803LSN7"/>
<dbReference type="FunFam" id="3.30.230.70:FF:000007">
    <property type="entry name" value="Exosome complex component RRP45B"/>
    <property type="match status" value="1"/>
</dbReference>
<keyword evidence="11" id="KW-1185">Reference proteome</keyword>
<reference evidence="10" key="1">
    <citation type="journal article" date="2017" name="Nature">
        <title>The genome of Chenopodium quinoa.</title>
        <authorList>
            <person name="Jarvis D.E."/>
            <person name="Ho Y.S."/>
            <person name="Lightfoot D.J."/>
            <person name="Schmoeckel S.M."/>
            <person name="Li B."/>
            <person name="Borm T.J.A."/>
            <person name="Ohyanagi H."/>
            <person name="Mineta K."/>
            <person name="Michell C.T."/>
            <person name="Saber N."/>
            <person name="Kharbatia N.M."/>
            <person name="Rupper R.R."/>
            <person name="Sharp A.R."/>
            <person name="Dally N."/>
            <person name="Boughton B.A."/>
            <person name="Woo Y.H."/>
            <person name="Gao G."/>
            <person name="Schijlen E.G.W.M."/>
            <person name="Guo X."/>
            <person name="Momin A.A."/>
            <person name="Negrao S."/>
            <person name="Al-Babili S."/>
            <person name="Gehring C."/>
            <person name="Roessner U."/>
            <person name="Jung C."/>
            <person name="Murphy K."/>
            <person name="Arold S.T."/>
            <person name="Gojobori T."/>
            <person name="van der Linden C.G."/>
            <person name="van Loo E.N."/>
            <person name="Jellen E.N."/>
            <person name="Maughan P.J."/>
            <person name="Tester M."/>
        </authorList>
    </citation>
    <scope>NUCLEOTIDE SEQUENCE [LARGE SCALE GENOMIC DNA]</scope>
    <source>
        <strain evidence="10">cv. PI 614886</strain>
    </source>
</reference>
<keyword evidence="4" id="KW-0963">Cytoplasm</keyword>
<dbReference type="GO" id="GO:0034476">
    <property type="term" value="P:U5 snRNA 3'-end processing"/>
    <property type="evidence" value="ECO:0007669"/>
    <property type="project" value="TreeGrafter"/>
</dbReference>
<dbReference type="InterPro" id="IPR015847">
    <property type="entry name" value="ExoRNase_PH_dom2"/>
</dbReference>
<dbReference type="GeneID" id="110735153"/>
<dbReference type="GO" id="GO:0035925">
    <property type="term" value="F:mRNA 3'-UTR AU-rich region binding"/>
    <property type="evidence" value="ECO:0007669"/>
    <property type="project" value="TreeGrafter"/>
</dbReference>
<dbReference type="InterPro" id="IPR050590">
    <property type="entry name" value="Exosome_comp_Rrp42_subfam"/>
</dbReference>
<reference evidence="10" key="2">
    <citation type="submission" date="2021-03" db="UniProtKB">
        <authorList>
            <consortium name="EnsemblPlants"/>
        </authorList>
    </citation>
    <scope>IDENTIFICATION</scope>
</reference>
<evidence type="ECO:0000259" key="8">
    <source>
        <dbReference type="Pfam" id="PF01138"/>
    </source>
</evidence>
<protein>
    <recommendedName>
        <fullName evidence="7">Protein ECERIFERUM 7</fullName>
    </recommendedName>
</protein>
<evidence type="ECO:0000256" key="2">
    <source>
        <dbReference type="ARBA" id="ARBA00004496"/>
    </source>
</evidence>
<dbReference type="GO" id="GO:0000177">
    <property type="term" value="C:cytoplasmic exosome (RNase complex)"/>
    <property type="evidence" value="ECO:0007669"/>
    <property type="project" value="TreeGrafter"/>
</dbReference>
<dbReference type="GO" id="GO:0016075">
    <property type="term" value="P:rRNA catabolic process"/>
    <property type="evidence" value="ECO:0007669"/>
    <property type="project" value="TreeGrafter"/>
</dbReference>
<dbReference type="Proteomes" id="UP000596660">
    <property type="component" value="Unplaced"/>
</dbReference>
<dbReference type="InterPro" id="IPR036345">
    <property type="entry name" value="ExoRNase_PH_dom2_sf"/>
</dbReference>
<proteinExistence type="inferred from homology"/>
<dbReference type="Gene3D" id="3.30.230.70">
    <property type="entry name" value="GHMP Kinase, N-terminal domain"/>
    <property type="match status" value="1"/>
</dbReference>
<dbReference type="InterPro" id="IPR027408">
    <property type="entry name" value="PNPase/RNase_PH_dom_sf"/>
</dbReference>
<evidence type="ECO:0000256" key="4">
    <source>
        <dbReference type="ARBA" id="ARBA00022490"/>
    </source>
</evidence>
<dbReference type="InterPro" id="IPR001247">
    <property type="entry name" value="ExoRNase_PH_dom1"/>
</dbReference>
<evidence type="ECO:0000313" key="10">
    <source>
        <dbReference type="EnsemblPlants" id="AUR62018231-RA:cds"/>
    </source>
</evidence>
<dbReference type="GO" id="GO:0000176">
    <property type="term" value="C:nuclear exosome (RNase complex)"/>
    <property type="evidence" value="ECO:0007669"/>
    <property type="project" value="TreeGrafter"/>
</dbReference>
<dbReference type="Gramene" id="AUR62018231-RA">
    <property type="protein sequence ID" value="AUR62018231-RA:cds"/>
    <property type="gene ID" value="AUR62018231"/>
</dbReference>
<dbReference type="InterPro" id="IPR033100">
    <property type="entry name" value="Rrp45"/>
</dbReference>
<dbReference type="GO" id="GO:0034473">
    <property type="term" value="P:U1 snRNA 3'-end processing"/>
    <property type="evidence" value="ECO:0007669"/>
    <property type="project" value="TreeGrafter"/>
</dbReference>
<dbReference type="PANTHER" id="PTHR11097">
    <property type="entry name" value="EXOSOME COMPLEX EXONUCLEASE RIBOSOMAL RNA PROCESSING PROTEIN"/>
    <property type="match status" value="1"/>
</dbReference>
<evidence type="ECO:0000256" key="3">
    <source>
        <dbReference type="ARBA" id="ARBA00006678"/>
    </source>
</evidence>
<dbReference type="OrthoDB" id="10264038at2759"/>
<dbReference type="Pfam" id="PF03725">
    <property type="entry name" value="RNase_PH_C"/>
    <property type="match status" value="1"/>
</dbReference>
<dbReference type="GO" id="GO:0000467">
    <property type="term" value="P:exonucleolytic trimming to generate mature 3'-end of 5.8S rRNA from tricistronic rRNA transcript (SSU-rRNA, 5.8S rRNA, LSU-rRNA)"/>
    <property type="evidence" value="ECO:0007669"/>
    <property type="project" value="TreeGrafter"/>
</dbReference>
<organism evidence="10 11">
    <name type="scientific">Chenopodium quinoa</name>
    <name type="common">Quinoa</name>
    <dbReference type="NCBI Taxonomy" id="63459"/>
    <lineage>
        <taxon>Eukaryota</taxon>
        <taxon>Viridiplantae</taxon>
        <taxon>Streptophyta</taxon>
        <taxon>Embryophyta</taxon>
        <taxon>Tracheophyta</taxon>
        <taxon>Spermatophyta</taxon>
        <taxon>Magnoliopsida</taxon>
        <taxon>eudicotyledons</taxon>
        <taxon>Gunneridae</taxon>
        <taxon>Pentapetalae</taxon>
        <taxon>Caryophyllales</taxon>
        <taxon>Chenopodiaceae</taxon>
        <taxon>Chenopodioideae</taxon>
        <taxon>Atripliceae</taxon>
        <taxon>Chenopodium</taxon>
    </lineage>
</organism>
<comment type="similarity">
    <text evidence="3">Belongs to the RNase PH family.</text>
</comment>
<dbReference type="SUPFAM" id="SSF55666">
    <property type="entry name" value="Ribonuclease PH domain 2-like"/>
    <property type="match status" value="1"/>
</dbReference>
<evidence type="ECO:0000313" key="11">
    <source>
        <dbReference type="Proteomes" id="UP000596660"/>
    </source>
</evidence>
<dbReference type="GO" id="GO:0034475">
    <property type="term" value="P:U4 snRNA 3'-end processing"/>
    <property type="evidence" value="ECO:0007669"/>
    <property type="project" value="TreeGrafter"/>
</dbReference>
<dbReference type="GO" id="GO:0071028">
    <property type="term" value="P:nuclear mRNA surveillance"/>
    <property type="evidence" value="ECO:0007669"/>
    <property type="project" value="TreeGrafter"/>
</dbReference>
<dbReference type="AlphaFoldDB" id="A0A803LSN7"/>
<name>A0A803LSN7_CHEQI</name>
<dbReference type="InterPro" id="IPR020568">
    <property type="entry name" value="Ribosomal_Su5_D2-typ_SF"/>
</dbReference>
<comment type="subcellular location">
    <subcellularLocation>
        <location evidence="2">Cytoplasm</location>
    </subcellularLocation>
    <subcellularLocation>
        <location evidence="1">Nucleus</location>
    </subcellularLocation>
</comment>
<sequence length="476" mass="52781">MEQRLANTWHMSINEKKFIETALLSDLRTDGRRPFDYRELTIKFGRKDGSTEVQLGQTHVMSFVTAQLVQPYRDRPNEGSLNIYTEFSPMADPSFEAGRPGESAIELGRIIDRGLRESRAVDTESLCVLAGKLVWSVRLDLHILDNGGNLLDAANVAALASLMTFRRPVCTLGGEDGQEVVVHPPEVQEPLPLIVHHLPIAVTFGFMTENILVVDPTYYEEAVMKGKLTATINASEDVCAIQKAGEIGVAPSVVMQCLRIAAAKAADLTSKIENAVKLFNTDREQQSVKRLSSAALLNISTPNLSTINDNSHSICEQTTVLQQMRKSACQERYASESNVMKTEEPSCREEVDATTEAKRLMKGPSCWDPFSRGVDSKHLKASLVSCGKLMEKKENEQIVEGKLLDSNFNPAEILEQRNPIALAAIATDEISNPCEIKTLQDAVKPKSKRKKFLLRTQISWACSNYSSSRVLLFLKK</sequence>
<evidence type="ECO:0000256" key="6">
    <source>
        <dbReference type="ARBA" id="ARBA00023242"/>
    </source>
</evidence>
<dbReference type="RefSeq" id="XP_021771003.1">
    <property type="nucleotide sequence ID" value="XM_021915311.1"/>
</dbReference>
<evidence type="ECO:0000256" key="7">
    <source>
        <dbReference type="ARBA" id="ARBA00079975"/>
    </source>
</evidence>
<dbReference type="Pfam" id="PF01138">
    <property type="entry name" value="RNase_PH"/>
    <property type="match status" value="1"/>
</dbReference>
<feature type="domain" description="Exoribonuclease phosphorolytic" evidence="9">
    <location>
        <begin position="197"/>
        <end position="262"/>
    </location>
</feature>
<dbReference type="KEGG" id="cqi:110735153"/>
<evidence type="ECO:0000256" key="1">
    <source>
        <dbReference type="ARBA" id="ARBA00004123"/>
    </source>
</evidence>
<dbReference type="CDD" id="cd11368">
    <property type="entry name" value="RNase_PH_RRP45"/>
    <property type="match status" value="1"/>
</dbReference>
<evidence type="ECO:0000256" key="5">
    <source>
        <dbReference type="ARBA" id="ARBA00022884"/>
    </source>
</evidence>
<dbReference type="GO" id="GO:0071035">
    <property type="term" value="P:nuclear polyadenylation-dependent rRNA catabolic process"/>
    <property type="evidence" value="ECO:0007669"/>
    <property type="project" value="TreeGrafter"/>
</dbReference>
<dbReference type="EnsemblPlants" id="AUR62018231-RA">
    <property type="protein sequence ID" value="AUR62018231-RA:cds"/>
    <property type="gene ID" value="AUR62018231"/>
</dbReference>
<keyword evidence="5" id="KW-0694">RNA-binding</keyword>
<dbReference type="GO" id="GO:0071038">
    <property type="term" value="P:TRAMP-dependent tRNA surveillance pathway"/>
    <property type="evidence" value="ECO:0007669"/>
    <property type="project" value="TreeGrafter"/>
</dbReference>
<dbReference type="PANTHER" id="PTHR11097:SF14">
    <property type="entry name" value="EXOSOME COMPLEX COMPONENT RRP45"/>
    <property type="match status" value="1"/>
</dbReference>
<feature type="domain" description="Exoribonuclease phosphorolytic" evidence="8">
    <location>
        <begin position="37"/>
        <end position="168"/>
    </location>
</feature>
<accession>A0A803LSN7</accession>